<dbReference type="Gene3D" id="3.40.50.720">
    <property type="entry name" value="NAD(P)-binding Rossmann-like Domain"/>
    <property type="match status" value="2"/>
</dbReference>
<dbReference type="EMBL" id="WUMU01000006">
    <property type="protein sequence ID" value="MXN17739.1"/>
    <property type="molecule type" value="Genomic_DNA"/>
</dbReference>
<dbReference type="GO" id="GO:0016616">
    <property type="term" value="F:oxidoreductase activity, acting on the CH-OH group of donors, NAD or NADP as acceptor"/>
    <property type="evidence" value="ECO:0007669"/>
    <property type="project" value="InterPro"/>
</dbReference>
<dbReference type="Pfam" id="PF00389">
    <property type="entry name" value="2-Hacid_dh"/>
    <property type="match status" value="1"/>
</dbReference>
<comment type="similarity">
    <text evidence="1 4">Belongs to the D-isomer specific 2-hydroxyacid dehydrogenase family.</text>
</comment>
<keyword evidence="2 4" id="KW-0560">Oxidoreductase</keyword>
<evidence type="ECO:0000259" key="6">
    <source>
        <dbReference type="Pfam" id="PF02826"/>
    </source>
</evidence>
<dbReference type="InterPro" id="IPR036291">
    <property type="entry name" value="NAD(P)-bd_dom_sf"/>
</dbReference>
<dbReference type="Proteomes" id="UP000477911">
    <property type="component" value="Unassembled WGS sequence"/>
</dbReference>
<feature type="domain" description="D-isomer specific 2-hydroxyacid dehydrogenase NAD-binding" evidence="6">
    <location>
        <begin position="112"/>
        <end position="284"/>
    </location>
</feature>
<organism evidence="7 8">
    <name type="scientific">Pseudooceanicola albus</name>
    <dbReference type="NCBI Taxonomy" id="2692189"/>
    <lineage>
        <taxon>Bacteria</taxon>
        <taxon>Pseudomonadati</taxon>
        <taxon>Pseudomonadota</taxon>
        <taxon>Alphaproteobacteria</taxon>
        <taxon>Rhodobacterales</taxon>
        <taxon>Paracoccaceae</taxon>
        <taxon>Pseudooceanicola</taxon>
    </lineage>
</organism>
<evidence type="ECO:0000256" key="3">
    <source>
        <dbReference type="ARBA" id="ARBA00023027"/>
    </source>
</evidence>
<dbReference type="CDD" id="cd12169">
    <property type="entry name" value="PGDH_like_1"/>
    <property type="match status" value="1"/>
</dbReference>
<keyword evidence="3" id="KW-0520">NAD</keyword>
<protein>
    <submittedName>
        <fullName evidence="7">D-2-hydroxyacid dehydrogenase family protein</fullName>
    </submittedName>
</protein>
<gene>
    <name evidence="7" type="ORF">GR170_07835</name>
</gene>
<dbReference type="PANTHER" id="PTHR42789:SF1">
    <property type="entry name" value="D-ISOMER SPECIFIC 2-HYDROXYACID DEHYDROGENASE FAMILY PROTEIN (AFU_ORTHOLOGUE AFUA_6G10090)"/>
    <property type="match status" value="1"/>
</dbReference>
<dbReference type="InterPro" id="IPR006140">
    <property type="entry name" value="D-isomer_DH_NAD-bd"/>
</dbReference>
<sequence length="316" mass="34856">MKLAILDDYQGVALDMADWTEIRARCDITVYRDHLEDPEAVVARLRDYDIVAVMRERTPLTRAMLERLPRLRMIASNSAANVSIDTAAAADLGIRVSHTEWLVYGTTEITWGLILTAMANLRQEMTRLRSGGWQGHVQRDIHGRTLGILGLGNFGVAVARVGLAFGMRVIAWSRNLDPDHARAHGVEPVSREALFACSDILSVHMKLSARSRGMVGAEELAMMKREAWIINASRGPLIDEAALIAALEEGRIGGAGLDVFDREPLPVDHPFRRLENVVATPHIGFVTEDTYRLFYGQMVAHIAAFLSQGAAPRPSA</sequence>
<dbReference type="PANTHER" id="PTHR42789">
    <property type="entry name" value="D-ISOMER SPECIFIC 2-HYDROXYACID DEHYDROGENASE FAMILY PROTEIN (AFU_ORTHOLOGUE AFUA_6G10090)"/>
    <property type="match status" value="1"/>
</dbReference>
<dbReference type="SUPFAM" id="SSF51735">
    <property type="entry name" value="NAD(P)-binding Rossmann-fold domains"/>
    <property type="match status" value="1"/>
</dbReference>
<name>A0A6L7G1D8_9RHOB</name>
<dbReference type="InterPro" id="IPR006139">
    <property type="entry name" value="D-isomer_2_OHA_DH_cat_dom"/>
</dbReference>
<dbReference type="GO" id="GO:0051287">
    <property type="term" value="F:NAD binding"/>
    <property type="evidence" value="ECO:0007669"/>
    <property type="project" value="InterPro"/>
</dbReference>
<accession>A0A6L7G1D8</accession>
<dbReference type="Pfam" id="PF02826">
    <property type="entry name" value="2-Hacid_dh_C"/>
    <property type="match status" value="1"/>
</dbReference>
<keyword evidence="8" id="KW-1185">Reference proteome</keyword>
<evidence type="ECO:0000259" key="5">
    <source>
        <dbReference type="Pfam" id="PF00389"/>
    </source>
</evidence>
<evidence type="ECO:0000313" key="7">
    <source>
        <dbReference type="EMBL" id="MXN17739.1"/>
    </source>
</evidence>
<proteinExistence type="inferred from homology"/>
<feature type="domain" description="D-isomer specific 2-hydroxyacid dehydrogenase catalytic" evidence="5">
    <location>
        <begin position="20"/>
        <end position="311"/>
    </location>
</feature>
<dbReference type="SUPFAM" id="SSF52283">
    <property type="entry name" value="Formate/glycerate dehydrogenase catalytic domain-like"/>
    <property type="match status" value="1"/>
</dbReference>
<evidence type="ECO:0000256" key="4">
    <source>
        <dbReference type="RuleBase" id="RU003719"/>
    </source>
</evidence>
<dbReference type="InterPro" id="IPR050857">
    <property type="entry name" value="D-2-hydroxyacid_DH"/>
</dbReference>
<evidence type="ECO:0000256" key="1">
    <source>
        <dbReference type="ARBA" id="ARBA00005854"/>
    </source>
</evidence>
<reference evidence="7 8" key="1">
    <citation type="submission" date="2019-12" db="EMBL/GenBank/DDBJ databases">
        <authorList>
            <person name="Li M."/>
        </authorList>
    </citation>
    <scope>NUCLEOTIDE SEQUENCE [LARGE SCALE GENOMIC DNA]</scope>
    <source>
        <strain evidence="7 8">GBMRC 2024</strain>
    </source>
</reference>
<evidence type="ECO:0000313" key="8">
    <source>
        <dbReference type="Proteomes" id="UP000477911"/>
    </source>
</evidence>
<dbReference type="AlphaFoldDB" id="A0A6L7G1D8"/>
<evidence type="ECO:0000256" key="2">
    <source>
        <dbReference type="ARBA" id="ARBA00023002"/>
    </source>
</evidence>
<comment type="caution">
    <text evidence="7">The sequence shown here is derived from an EMBL/GenBank/DDBJ whole genome shotgun (WGS) entry which is preliminary data.</text>
</comment>